<dbReference type="SUPFAM" id="SSF69593">
    <property type="entry name" value="Glycerol-3-phosphate (1)-acyltransferase"/>
    <property type="match status" value="1"/>
</dbReference>
<dbReference type="EMBL" id="QOPD01000009">
    <property type="protein sequence ID" value="RCL37491.1"/>
    <property type="molecule type" value="Genomic_DNA"/>
</dbReference>
<evidence type="ECO:0000313" key="2">
    <source>
        <dbReference type="EMBL" id="RCL37491.1"/>
    </source>
</evidence>
<protein>
    <submittedName>
        <fullName evidence="2">Uncharacterized protein</fullName>
    </submittedName>
</protein>
<keyword evidence="1" id="KW-1133">Transmembrane helix</keyword>
<feature type="transmembrane region" description="Helical" evidence="1">
    <location>
        <begin position="7"/>
        <end position="29"/>
    </location>
</feature>
<keyword evidence="1" id="KW-0472">Membrane</keyword>
<dbReference type="GO" id="GO:0016746">
    <property type="term" value="F:acyltransferase activity"/>
    <property type="evidence" value="ECO:0007669"/>
    <property type="project" value="TreeGrafter"/>
</dbReference>
<sequence length="297" mass="34584">MKQIKGIITFFLILFNAMWIIVAVTPIGLLRLIPFKPFQIIILKINEKLAEIWLHINKVIQEVMHGAKYKCAGDEKLKKNIWQFTTINHLSWADIFLFTYFTNFKTGVPRIFMKSQLWWLPLTWAANLGLAMPFVVRRSREEIMANPELAKTDKEATKRSCRIYELYPTNVTGFIEGTRIDKAKYEKSGSKFKNLMPPKIGGMGYTLEVMPYIDHLTDITLVYKSPKRSFWAFLCGELNEASVTINTYKIPEELRGKDYSNNDELRGKLKSFLEGVWEEKDQIIESEKEKYGIKSVF</sequence>
<feature type="transmembrane region" description="Helical" evidence="1">
    <location>
        <begin position="117"/>
        <end position="136"/>
    </location>
</feature>
<accession>A0A368BJT0</accession>
<evidence type="ECO:0000313" key="3">
    <source>
        <dbReference type="Proteomes" id="UP000252147"/>
    </source>
</evidence>
<dbReference type="PANTHER" id="PTHR10983">
    <property type="entry name" value="1-ACYLGLYCEROL-3-PHOSPHATE ACYLTRANSFERASE-RELATED"/>
    <property type="match status" value="1"/>
</dbReference>
<dbReference type="NCBIfam" id="NF010621">
    <property type="entry name" value="PRK14014.1"/>
    <property type="match status" value="1"/>
</dbReference>
<dbReference type="GO" id="GO:0012505">
    <property type="term" value="C:endomembrane system"/>
    <property type="evidence" value="ECO:0007669"/>
    <property type="project" value="TreeGrafter"/>
</dbReference>
<dbReference type="Proteomes" id="UP000252147">
    <property type="component" value="Unassembled WGS sequence"/>
</dbReference>
<comment type="caution">
    <text evidence="2">The sequence shown here is derived from an EMBL/GenBank/DDBJ whole genome shotgun (WGS) entry which is preliminary data.</text>
</comment>
<reference evidence="2 3" key="1">
    <citation type="journal article" date="2018" name="Microbiome">
        <title>Fine metagenomic profile of the Mediterranean stratified and mixed water columns revealed by assembly and recruitment.</title>
        <authorList>
            <person name="Haro-Moreno J.M."/>
            <person name="Lopez-Perez M."/>
            <person name="De La Torre J.R."/>
            <person name="Picazo A."/>
            <person name="Camacho A."/>
            <person name="Rodriguez-Valera F."/>
        </authorList>
    </citation>
    <scope>NUCLEOTIDE SEQUENCE [LARGE SCALE GENOMIC DNA]</scope>
    <source>
        <strain evidence="2">MED-G83</strain>
    </source>
</reference>
<gene>
    <name evidence="2" type="ORF">DBW97_04745</name>
</gene>
<name>A0A368BJT0_9GAMM</name>
<organism evidence="2 3">
    <name type="scientific">SAR86 cluster bacterium</name>
    <dbReference type="NCBI Taxonomy" id="2030880"/>
    <lineage>
        <taxon>Bacteria</taxon>
        <taxon>Pseudomonadati</taxon>
        <taxon>Pseudomonadota</taxon>
        <taxon>Gammaproteobacteria</taxon>
        <taxon>SAR86 cluster</taxon>
    </lineage>
</organism>
<dbReference type="PANTHER" id="PTHR10983:SF16">
    <property type="entry name" value="LYSOCARDIOLIPIN ACYLTRANSFERASE 1"/>
    <property type="match status" value="1"/>
</dbReference>
<dbReference type="AlphaFoldDB" id="A0A368BJT0"/>
<evidence type="ECO:0000256" key="1">
    <source>
        <dbReference type="SAM" id="Phobius"/>
    </source>
</evidence>
<keyword evidence="1" id="KW-0812">Transmembrane</keyword>
<proteinExistence type="predicted"/>